<dbReference type="PANTHER" id="PTHR32332:SF31">
    <property type="entry name" value="2-NITROPROPANE DIOXYGENASE FAMILY, PUTATIVE (AFU_ORTHOLOGUE AFUA_2G09850)-RELATED"/>
    <property type="match status" value="1"/>
</dbReference>
<evidence type="ECO:0000256" key="2">
    <source>
        <dbReference type="ARBA" id="ARBA00022643"/>
    </source>
</evidence>
<dbReference type="EMBL" id="MU864713">
    <property type="protein sequence ID" value="KAK4182211.1"/>
    <property type="molecule type" value="Genomic_DNA"/>
</dbReference>
<organism evidence="4 5">
    <name type="scientific">Podospora australis</name>
    <dbReference type="NCBI Taxonomy" id="1536484"/>
    <lineage>
        <taxon>Eukaryota</taxon>
        <taxon>Fungi</taxon>
        <taxon>Dikarya</taxon>
        <taxon>Ascomycota</taxon>
        <taxon>Pezizomycotina</taxon>
        <taxon>Sordariomycetes</taxon>
        <taxon>Sordariomycetidae</taxon>
        <taxon>Sordariales</taxon>
        <taxon>Podosporaceae</taxon>
        <taxon>Podospora</taxon>
    </lineage>
</organism>
<dbReference type="InterPro" id="IPR013785">
    <property type="entry name" value="Aldolase_TIM"/>
</dbReference>
<keyword evidence="5" id="KW-1185">Reference proteome</keyword>
<dbReference type="InterPro" id="IPR004136">
    <property type="entry name" value="NMO"/>
</dbReference>
<dbReference type="CDD" id="cd04730">
    <property type="entry name" value="NPD_like"/>
    <property type="match status" value="1"/>
</dbReference>
<keyword evidence="3" id="KW-0560">Oxidoreductase</keyword>
<proteinExistence type="predicted"/>
<protein>
    <submittedName>
        <fullName evidence="4">NPD-domain-containing protein</fullName>
    </submittedName>
</protein>
<gene>
    <name evidence="4" type="ORF">QBC35DRAFT_510397</name>
</gene>
<dbReference type="AlphaFoldDB" id="A0AAN7AB74"/>
<comment type="caution">
    <text evidence="4">The sequence shown here is derived from an EMBL/GenBank/DDBJ whole genome shotgun (WGS) entry which is preliminary data.</text>
</comment>
<reference evidence="4" key="1">
    <citation type="journal article" date="2023" name="Mol. Phylogenet. Evol.">
        <title>Genome-scale phylogeny and comparative genomics of the fungal order Sordariales.</title>
        <authorList>
            <person name="Hensen N."/>
            <person name="Bonometti L."/>
            <person name="Westerberg I."/>
            <person name="Brannstrom I.O."/>
            <person name="Guillou S."/>
            <person name="Cros-Aarteil S."/>
            <person name="Calhoun S."/>
            <person name="Haridas S."/>
            <person name="Kuo A."/>
            <person name="Mondo S."/>
            <person name="Pangilinan J."/>
            <person name="Riley R."/>
            <person name="LaButti K."/>
            <person name="Andreopoulos B."/>
            <person name="Lipzen A."/>
            <person name="Chen C."/>
            <person name="Yan M."/>
            <person name="Daum C."/>
            <person name="Ng V."/>
            <person name="Clum A."/>
            <person name="Steindorff A."/>
            <person name="Ohm R.A."/>
            <person name="Martin F."/>
            <person name="Silar P."/>
            <person name="Natvig D.O."/>
            <person name="Lalanne C."/>
            <person name="Gautier V."/>
            <person name="Ament-Velasquez S.L."/>
            <person name="Kruys A."/>
            <person name="Hutchinson M.I."/>
            <person name="Powell A.J."/>
            <person name="Barry K."/>
            <person name="Miller A.N."/>
            <person name="Grigoriev I.V."/>
            <person name="Debuchy R."/>
            <person name="Gladieux P."/>
            <person name="Hiltunen Thoren M."/>
            <person name="Johannesson H."/>
        </authorList>
    </citation>
    <scope>NUCLEOTIDE SEQUENCE</scope>
    <source>
        <strain evidence="4">PSN309</strain>
    </source>
</reference>
<dbReference type="GO" id="GO:0018580">
    <property type="term" value="F:nitronate monooxygenase activity"/>
    <property type="evidence" value="ECO:0007669"/>
    <property type="project" value="InterPro"/>
</dbReference>
<reference evidence="4" key="2">
    <citation type="submission" date="2023-05" db="EMBL/GenBank/DDBJ databases">
        <authorList>
            <consortium name="Lawrence Berkeley National Laboratory"/>
            <person name="Steindorff A."/>
            <person name="Hensen N."/>
            <person name="Bonometti L."/>
            <person name="Westerberg I."/>
            <person name="Brannstrom I.O."/>
            <person name="Guillou S."/>
            <person name="Cros-Aarteil S."/>
            <person name="Calhoun S."/>
            <person name="Haridas S."/>
            <person name="Kuo A."/>
            <person name="Mondo S."/>
            <person name="Pangilinan J."/>
            <person name="Riley R."/>
            <person name="Labutti K."/>
            <person name="Andreopoulos B."/>
            <person name="Lipzen A."/>
            <person name="Chen C."/>
            <person name="Yanf M."/>
            <person name="Daum C."/>
            <person name="Ng V."/>
            <person name="Clum A."/>
            <person name="Ohm R."/>
            <person name="Martin F."/>
            <person name="Silar P."/>
            <person name="Natvig D."/>
            <person name="Lalanne C."/>
            <person name="Gautier V."/>
            <person name="Ament-Velasquez S.L."/>
            <person name="Kruys A."/>
            <person name="Hutchinson M.I."/>
            <person name="Powell A.J."/>
            <person name="Barry K."/>
            <person name="Miller A.N."/>
            <person name="Grigoriev I.V."/>
            <person name="Debuchy R."/>
            <person name="Gladieux P."/>
            <person name="Thoren M.H."/>
            <person name="Johannesson H."/>
        </authorList>
    </citation>
    <scope>NUCLEOTIDE SEQUENCE</scope>
    <source>
        <strain evidence="4">PSN309</strain>
    </source>
</reference>
<evidence type="ECO:0000313" key="4">
    <source>
        <dbReference type="EMBL" id="KAK4182211.1"/>
    </source>
</evidence>
<dbReference type="Proteomes" id="UP001302126">
    <property type="component" value="Unassembled WGS sequence"/>
</dbReference>
<dbReference type="Gene3D" id="3.20.20.70">
    <property type="entry name" value="Aldolase class I"/>
    <property type="match status" value="1"/>
</dbReference>
<evidence type="ECO:0000256" key="1">
    <source>
        <dbReference type="ARBA" id="ARBA00022630"/>
    </source>
</evidence>
<keyword evidence="2" id="KW-0288">FMN</keyword>
<accession>A0AAN7AB74</accession>
<evidence type="ECO:0000313" key="5">
    <source>
        <dbReference type="Proteomes" id="UP001302126"/>
    </source>
</evidence>
<sequence length="384" mass="40763">MPSPQQIRTEITDLFKINHPILLAGMNVAAGPKLAAAVTNAGGMGVLGGISYTPEMLREQIGELKEHLVDKKAPFGVDLLLPQVGGNARKTNYDYTKGKLNELIDIIIESGAKLFVSAVGVPPKAVVEKLHKNGILYMNMIGHPKHVKKCLDLGVDIICAQGGEGGGHTGDTPTTVLIPTVAELVRGHKSPLTGKPVQVIAAGGIHNGQLLASALMMGASGVWVGTRFVLSKEAGAPEAHKEAVRTSGFDDNIRTTIFTGRPMRVRTNPYIENWEGDRASELRENLAKGKIPYEVDLDKVMAGDVPDTKTLKAVGLLDANAPEDTEIDVDDVLDQFRPFLMGKCAAVVNEEKSAQEIVDEFVNGAVSAIKAGNAAIVGSGKSKL</sequence>
<evidence type="ECO:0000256" key="3">
    <source>
        <dbReference type="ARBA" id="ARBA00023002"/>
    </source>
</evidence>
<name>A0AAN7AB74_9PEZI</name>
<dbReference type="PANTHER" id="PTHR32332">
    <property type="entry name" value="2-NITROPROPANE DIOXYGENASE"/>
    <property type="match status" value="1"/>
</dbReference>
<dbReference type="SUPFAM" id="SSF51412">
    <property type="entry name" value="Inosine monophosphate dehydrogenase (IMPDH)"/>
    <property type="match status" value="1"/>
</dbReference>
<keyword evidence="1" id="KW-0285">Flavoprotein</keyword>
<dbReference type="Pfam" id="PF03060">
    <property type="entry name" value="NMO"/>
    <property type="match status" value="1"/>
</dbReference>